<evidence type="ECO:0000313" key="1">
    <source>
        <dbReference type="EMBL" id="MBC5617175.1"/>
    </source>
</evidence>
<proteinExistence type="predicted"/>
<sequence length="485" mass="55046">MLLSKRQAAAELARRSLCDFARVCQPAIRLTPFHRTYYNTLDRFAHGQIRRLIVSVPPQHGKSLGSSVLLPAYLLGIAPQTRIALASYNLRLASRFNRRVQRLMSEPAYRDVFPATRLKTSSAKQPNVIRTSDEFELIGAPGGLLSVGREGALTGNPVDVFILDDLYKDAAEANSPLIRDHAWEWYNAVVKTRLHNDSRELIVFTRWHEDDLIGRIAAHEPVLELTASSESYNGKTQAEQWLHLNFEAVKQSPPTPSDPRKPGEALWPERHGIRLLEQKRRLDPLLFETMYQGHPAVREGLLYGDNFKTYDRLPEDTVRRANYTDTADTGEDYLCSVCYEVGRDGIVYITDAVYSPLGMEETEILVADMLLRNGTVAARIESNNGGRGFAREVAKRCREVRVEWFHQSHNKEARILSNAPAVLNRIAMPAGWQIRWHVLYGDLVTFRRLFRANRRDDAPDVLTGIIETESETASRKNIRAVGFSR</sequence>
<dbReference type="Pfam" id="PF03237">
    <property type="entry name" value="Terminase_6N"/>
    <property type="match status" value="1"/>
</dbReference>
<dbReference type="EMBL" id="JACOOK010000004">
    <property type="protein sequence ID" value="MBC5617175.1"/>
    <property type="molecule type" value="Genomic_DNA"/>
</dbReference>
<keyword evidence="2" id="KW-1185">Reference proteome</keyword>
<organism evidence="1 2">
    <name type="scientific">Alistipes hominis</name>
    <dbReference type="NCBI Taxonomy" id="2763015"/>
    <lineage>
        <taxon>Bacteria</taxon>
        <taxon>Pseudomonadati</taxon>
        <taxon>Bacteroidota</taxon>
        <taxon>Bacteroidia</taxon>
        <taxon>Bacteroidales</taxon>
        <taxon>Rikenellaceae</taxon>
        <taxon>Alistipes</taxon>
    </lineage>
</organism>
<accession>A0ABR7CPP8</accession>
<name>A0ABR7CPP8_9BACT</name>
<evidence type="ECO:0000313" key="2">
    <source>
        <dbReference type="Proteomes" id="UP000636891"/>
    </source>
</evidence>
<dbReference type="RefSeq" id="WP_101572341.1">
    <property type="nucleotide sequence ID" value="NZ_JACOOK010000004.1"/>
</dbReference>
<protein>
    <submittedName>
        <fullName evidence="1">Phage terminase large subunit</fullName>
    </submittedName>
</protein>
<gene>
    <name evidence="1" type="primary">terL</name>
    <name evidence="1" type="ORF">H8S08_09135</name>
</gene>
<dbReference type="NCBIfam" id="TIGR01630">
    <property type="entry name" value="psiM2_ORF9"/>
    <property type="match status" value="1"/>
</dbReference>
<reference evidence="1 2" key="1">
    <citation type="submission" date="2020-08" db="EMBL/GenBank/DDBJ databases">
        <title>Genome public.</title>
        <authorList>
            <person name="Liu C."/>
            <person name="Sun Q."/>
        </authorList>
    </citation>
    <scope>NUCLEOTIDE SEQUENCE [LARGE SCALE GENOMIC DNA]</scope>
    <source>
        <strain evidence="1 2">New-7</strain>
    </source>
</reference>
<dbReference type="InterPro" id="IPR006517">
    <property type="entry name" value="Phage_terminase_lsu-like_C"/>
</dbReference>
<dbReference type="Proteomes" id="UP000636891">
    <property type="component" value="Unassembled WGS sequence"/>
</dbReference>
<comment type="caution">
    <text evidence="1">The sequence shown here is derived from an EMBL/GenBank/DDBJ whole genome shotgun (WGS) entry which is preliminary data.</text>
</comment>